<comment type="similarity">
    <text evidence="1">Belongs to the glycosyl hydrolase 16 family.</text>
</comment>
<dbReference type="InterPro" id="IPR008979">
    <property type="entry name" value="Galactose-bd-like_sf"/>
</dbReference>
<evidence type="ECO:0000313" key="3">
    <source>
        <dbReference type="EMBL" id="KKE81638.1"/>
    </source>
</evidence>
<dbReference type="SUPFAM" id="SSF49785">
    <property type="entry name" value="Galactose-binding domain-like"/>
    <property type="match status" value="4"/>
</dbReference>
<dbReference type="PANTHER" id="PTHR10963:SF55">
    <property type="entry name" value="GLYCOSIDE HYDROLASE FAMILY 16 PROTEIN"/>
    <property type="match status" value="1"/>
</dbReference>
<dbReference type="SUPFAM" id="SSF49899">
    <property type="entry name" value="Concanavalin A-like lectins/glucanases"/>
    <property type="match status" value="1"/>
</dbReference>
<dbReference type="Proteomes" id="UP000033434">
    <property type="component" value="Unassembled WGS sequence"/>
</dbReference>
<accession>A0A0F6A691</accession>
<dbReference type="InterPro" id="IPR050546">
    <property type="entry name" value="Glycosyl_Hydrlase_16"/>
</dbReference>
<dbReference type="Gene3D" id="2.60.120.430">
    <property type="entry name" value="Galactose-binding lectin"/>
    <property type="match status" value="4"/>
</dbReference>
<proteinExistence type="inferred from homology"/>
<gene>
    <name evidence="3" type="ORF">N479_21695</name>
</gene>
<dbReference type="PROSITE" id="PS51762">
    <property type="entry name" value="GH16_2"/>
    <property type="match status" value="1"/>
</dbReference>
<evidence type="ECO:0000256" key="1">
    <source>
        <dbReference type="ARBA" id="ARBA00006865"/>
    </source>
</evidence>
<sequence>MKPTVNQVFGVCLLSATLQGCGGGAETNTDTSQISPEVPVSDWQLVWSDEFDTDTIDANKWQHEVNCAGGGNNEQQCYTASSDNSYIDNGVLHIVALSAAEGEQKPYTSARLSSKNKADFKYGRFEVRAKLPSGQGSWPAFWLLPTDEAYGGWPKSGEIDVVESVNLKAKREDGTVERHVYGTLHYGKDWPDNESSGKAYLLPDDMNPADDFHTYAIEWQEGEIRWYVDGYLYQTQRRSQALYNGDGDAVGLIYRGWFTEYFGQDSGELETHWDNAPYDQAFHMLLNLAVGGNWPESVNELGVDASAFANGQHFEIDYVRVYQCQINPETGKGCDTVRGGFDSLEDALVEGKAPTPIPPSSGIAQNLDIFTGTPNPNWPAWDCCGGSTPTLVDDAEKGTAYQFVVGESPTVNGFISRDEFITDETGAATPFDASPLLDGGTLSFEMKIVSLPSAADTPWLLKVESVDASTAAEVALTTSVEGQAPALGQWQTYTFTLQALANGGLNLSAIDAVMIFPTWGSGDGAVYQMTNMRIAGDSVSAPQSFVVFEESINPAWPLWDCCGGTTPQIVEDDAQHGNVAEFSVGSEPTVLGFISRADNITEAGVSPAPFDASSMFSDGMLQFEMKVVNAPADAESVWKLKIESNNAETAAELDLASSIEGLAPVTGQWQTYTFKLSDLASAGLDVSAIDVVMIFPAWGTGEGALYRVDNLKFYQPMDAPTFEGHVLFQDDVLSQWSLWDCCGGSTPEIVNDDAQHGMTAQYTIGAEPTVVGLFADDGVYLDSSAFLQSGVIQFEMKVVNAPANAESVWKFKIESMDATTAVELDLAASQEGKAPVVGQWQTYTYSLQSLLEAGLDVTAIDVVMVFPAWGTGEGAVFRLDNVLIYNPSSVPQSHSLTLFKDGQNSSWPMWDCCGGSTPTEQQDDAEHGMTAEFTIGAEPTVLGFLANTGSHFDASALQAEGVVRFDMKVLNAPNDANSTWKFKIESLDAQTAVELDLSASIEAQAPVTGQWQTYTYSLQSLADAGLDLSKINVVMVFPAWGTGEGAVYRVDNAEITVP</sequence>
<dbReference type="PANTHER" id="PTHR10963">
    <property type="entry name" value="GLYCOSYL HYDROLASE-RELATED"/>
    <property type="match status" value="1"/>
</dbReference>
<evidence type="ECO:0000259" key="2">
    <source>
        <dbReference type="PROSITE" id="PS51762"/>
    </source>
</evidence>
<dbReference type="EMBL" id="AUXW01000181">
    <property type="protein sequence ID" value="KKE81638.1"/>
    <property type="molecule type" value="Genomic_DNA"/>
</dbReference>
<comment type="caution">
    <text evidence="3">The sequence shown here is derived from an EMBL/GenBank/DDBJ whole genome shotgun (WGS) entry which is preliminary data.</text>
</comment>
<dbReference type="Pfam" id="PF00722">
    <property type="entry name" value="Glyco_hydro_16"/>
    <property type="match status" value="1"/>
</dbReference>
<dbReference type="PROSITE" id="PS51257">
    <property type="entry name" value="PROKAR_LIPOPROTEIN"/>
    <property type="match status" value="1"/>
</dbReference>
<dbReference type="GO" id="GO:0005975">
    <property type="term" value="P:carbohydrate metabolic process"/>
    <property type="evidence" value="ECO:0007669"/>
    <property type="project" value="InterPro"/>
</dbReference>
<protein>
    <recommendedName>
        <fullName evidence="2">GH16 domain-containing protein</fullName>
    </recommendedName>
</protein>
<dbReference type="AlphaFoldDB" id="A0A0F6A691"/>
<dbReference type="CDD" id="cd08023">
    <property type="entry name" value="GH16_laminarinase_like"/>
    <property type="match status" value="1"/>
</dbReference>
<dbReference type="GO" id="GO:0004553">
    <property type="term" value="F:hydrolase activity, hydrolyzing O-glycosyl compounds"/>
    <property type="evidence" value="ECO:0007669"/>
    <property type="project" value="InterPro"/>
</dbReference>
<dbReference type="PATRIC" id="fig|1129367.4.peg.4511"/>
<feature type="domain" description="GH16" evidence="2">
    <location>
        <begin position="29"/>
        <end position="327"/>
    </location>
</feature>
<evidence type="ECO:0000313" key="4">
    <source>
        <dbReference type="Proteomes" id="UP000033434"/>
    </source>
</evidence>
<name>A0A0F6A691_9GAMM</name>
<dbReference type="InterPro" id="IPR000757">
    <property type="entry name" value="Beta-glucanase-like"/>
</dbReference>
<organism evidence="3 4">
    <name type="scientific">Pseudoalteromonas luteoviolacea S4054</name>
    <dbReference type="NCBI Taxonomy" id="1129367"/>
    <lineage>
        <taxon>Bacteria</taxon>
        <taxon>Pseudomonadati</taxon>
        <taxon>Pseudomonadota</taxon>
        <taxon>Gammaproteobacteria</taxon>
        <taxon>Alteromonadales</taxon>
        <taxon>Pseudoalteromonadaceae</taxon>
        <taxon>Pseudoalteromonas</taxon>
    </lineage>
</organism>
<dbReference type="InterPro" id="IPR013320">
    <property type="entry name" value="ConA-like_dom_sf"/>
</dbReference>
<dbReference type="Gene3D" id="2.60.120.200">
    <property type="match status" value="1"/>
</dbReference>
<reference evidence="3 4" key="1">
    <citation type="journal article" date="2015" name="BMC Genomics">
        <title>Genome mining reveals unlocked bioactive potential of marine Gram-negative bacteria.</title>
        <authorList>
            <person name="Machado H."/>
            <person name="Sonnenschein E.C."/>
            <person name="Melchiorsen J."/>
            <person name="Gram L."/>
        </authorList>
    </citation>
    <scope>NUCLEOTIDE SEQUENCE [LARGE SCALE GENOMIC DNA]</scope>
    <source>
        <strain evidence="3 4">S4054</strain>
    </source>
</reference>